<proteinExistence type="inferred from homology"/>
<dbReference type="PANTHER" id="PTHR23419:SF8">
    <property type="entry name" value="FI09726P"/>
    <property type="match status" value="1"/>
</dbReference>
<dbReference type="PANTHER" id="PTHR23419">
    <property type="entry name" value="DIVALENT CATION TOLERANCE CUTA-RELATED"/>
    <property type="match status" value="1"/>
</dbReference>
<keyword evidence="3" id="KW-1185">Reference proteome</keyword>
<dbReference type="InterPro" id="IPR011322">
    <property type="entry name" value="N-reg_PII-like_a/b"/>
</dbReference>
<organism evidence="2 3">
    <name type="scientific">Stygiolobus azoricus</name>
    <dbReference type="NCBI Taxonomy" id="41675"/>
    <lineage>
        <taxon>Archaea</taxon>
        <taxon>Thermoproteota</taxon>
        <taxon>Thermoprotei</taxon>
        <taxon>Sulfolobales</taxon>
        <taxon>Sulfolobaceae</taxon>
        <taxon>Stygiolobus</taxon>
    </lineage>
</organism>
<reference evidence="2 3" key="1">
    <citation type="submission" date="2019-10" db="EMBL/GenBank/DDBJ databases">
        <title>Genome Sequences from Six Type Strain Members of the Archaeal Family Sulfolobaceae: Acidianus ambivalens, Acidianus infernus, Metallosphaera prunae, Stygiolobus azoricus, Sulfolobus metallicus, and Sulfurisphaera ohwakuensis.</title>
        <authorList>
            <person name="Counts J.A."/>
            <person name="Kelly R.M."/>
        </authorList>
    </citation>
    <scope>NUCLEOTIDE SEQUENCE [LARGE SCALE GENOMIC DNA]</scope>
    <source>
        <strain evidence="2 3">FC6</strain>
    </source>
</reference>
<dbReference type="RefSeq" id="WP_156005850.1">
    <property type="nucleotide sequence ID" value="NZ_CP045483.1"/>
</dbReference>
<dbReference type="EMBL" id="CP045483">
    <property type="protein sequence ID" value="QGR19256.1"/>
    <property type="molecule type" value="Genomic_DNA"/>
</dbReference>
<dbReference type="Gene3D" id="3.30.70.120">
    <property type="match status" value="1"/>
</dbReference>
<dbReference type="Proteomes" id="UP000423396">
    <property type="component" value="Chromosome"/>
</dbReference>
<dbReference type="KEGG" id="sazo:D1868_04195"/>
<dbReference type="GeneID" id="42798246"/>
<dbReference type="InterPro" id="IPR015867">
    <property type="entry name" value="N-reg_PII/ATP_PRibTrfase_C"/>
</dbReference>
<protein>
    <submittedName>
        <fullName evidence="2">Divalent cation tolerance protein CutA</fullName>
    </submittedName>
</protein>
<dbReference type="GO" id="GO:0005507">
    <property type="term" value="F:copper ion binding"/>
    <property type="evidence" value="ECO:0007669"/>
    <property type="project" value="TreeGrafter"/>
</dbReference>
<evidence type="ECO:0000256" key="1">
    <source>
        <dbReference type="ARBA" id="ARBA00010169"/>
    </source>
</evidence>
<evidence type="ECO:0000313" key="3">
    <source>
        <dbReference type="Proteomes" id="UP000423396"/>
    </source>
</evidence>
<accession>A0A650CN27</accession>
<dbReference type="Pfam" id="PF03091">
    <property type="entry name" value="CutA1"/>
    <property type="match status" value="1"/>
</dbReference>
<dbReference type="SUPFAM" id="SSF54913">
    <property type="entry name" value="GlnB-like"/>
    <property type="match status" value="1"/>
</dbReference>
<sequence length="107" mass="12222">MYTLLLSTTNTMENAKKIAKTLVDERLAACVNIVPYIKSFYVWEGKTVEDDEILLVIKTTAEAKEKVIKRVKELHTYQVPEVIAIDFNSGLPEYLQWLSESVKKDGN</sequence>
<dbReference type="InterPro" id="IPR004323">
    <property type="entry name" value="Ion_tolerance_CutA"/>
</dbReference>
<comment type="similarity">
    <text evidence="1">Belongs to the CutA family.</text>
</comment>
<name>A0A650CN27_9CREN</name>
<gene>
    <name evidence="2" type="ORF">D1868_04195</name>
</gene>
<dbReference type="AlphaFoldDB" id="A0A650CN27"/>
<evidence type="ECO:0000313" key="2">
    <source>
        <dbReference type="EMBL" id="QGR19256.1"/>
    </source>
</evidence>
<dbReference type="GO" id="GO:0010038">
    <property type="term" value="P:response to metal ion"/>
    <property type="evidence" value="ECO:0007669"/>
    <property type="project" value="InterPro"/>
</dbReference>